<reference evidence="2 3" key="1">
    <citation type="submission" date="2008-07" db="EMBL/GenBank/DDBJ databases">
        <authorList>
            <person name="El-Sayed N."/>
            <person name="Caler E."/>
            <person name="Inman J."/>
            <person name="Amedeo P."/>
            <person name="Hass B."/>
            <person name="Wortman J."/>
        </authorList>
    </citation>
    <scope>NUCLEOTIDE SEQUENCE [LARGE SCALE GENOMIC DNA]</scope>
    <source>
        <strain evidence="3">ATCC 50983 / TXsc</strain>
    </source>
</reference>
<sequence length="127" mass="13806">MSSIMMFVIRLVIALQMCQLALGQAKPNGRYCTDIPFGSLSLTFRGDVVDFEGSFLFSSGSAQGLPYELLEGGTVIKAPINDPRFRKAFEDLGAPVPISDLEFMDFVNDEITATVNSQSVTLTKGKC</sequence>
<protein>
    <submittedName>
        <fullName evidence="2">Uncharacterized protein</fullName>
    </submittedName>
</protein>
<dbReference type="Proteomes" id="UP000007800">
    <property type="component" value="Unassembled WGS sequence"/>
</dbReference>
<dbReference type="AlphaFoldDB" id="C5LNY4"/>
<gene>
    <name evidence="2" type="ORF">Pmar_PMAR000256</name>
</gene>
<evidence type="ECO:0000256" key="1">
    <source>
        <dbReference type="SAM" id="SignalP"/>
    </source>
</evidence>
<dbReference type="OMA" id="MSSIMMF"/>
<keyword evidence="3" id="KW-1185">Reference proteome</keyword>
<dbReference type="InParanoid" id="C5LNY4"/>
<keyword evidence="1" id="KW-0732">Signal</keyword>
<dbReference type="GeneID" id="9040097"/>
<evidence type="ECO:0000313" key="3">
    <source>
        <dbReference type="Proteomes" id="UP000007800"/>
    </source>
</evidence>
<evidence type="ECO:0000313" key="2">
    <source>
        <dbReference type="EMBL" id="EER01566.1"/>
    </source>
</evidence>
<organism evidence="3">
    <name type="scientific">Perkinsus marinus (strain ATCC 50983 / TXsc)</name>
    <dbReference type="NCBI Taxonomy" id="423536"/>
    <lineage>
        <taxon>Eukaryota</taxon>
        <taxon>Sar</taxon>
        <taxon>Alveolata</taxon>
        <taxon>Perkinsozoa</taxon>
        <taxon>Perkinsea</taxon>
        <taxon>Perkinsida</taxon>
        <taxon>Perkinsidae</taxon>
        <taxon>Perkinsus</taxon>
    </lineage>
</organism>
<name>C5LNY4_PERM5</name>
<feature type="signal peptide" evidence="1">
    <location>
        <begin position="1"/>
        <end position="23"/>
    </location>
</feature>
<dbReference type="OrthoDB" id="10445791at2759"/>
<accession>C5LNY4</accession>
<dbReference type="EMBL" id="GG683913">
    <property type="protein sequence ID" value="EER01566.1"/>
    <property type="molecule type" value="Genomic_DNA"/>
</dbReference>
<feature type="chain" id="PRO_5002954960" evidence="1">
    <location>
        <begin position="24"/>
        <end position="127"/>
    </location>
</feature>
<proteinExistence type="predicted"/>
<dbReference type="RefSeq" id="XP_002768848.1">
    <property type="nucleotide sequence ID" value="XM_002768802.1"/>
</dbReference>